<dbReference type="AlphaFoldDB" id="A0A3B6T9D7"/>
<reference evidence="2" key="2">
    <citation type="submission" date="2018-10" db="UniProtKB">
        <authorList>
            <consortium name="EnsemblPlants"/>
        </authorList>
    </citation>
    <scope>IDENTIFICATION</scope>
</reference>
<protein>
    <recommendedName>
        <fullName evidence="1">KIB1-4 beta-propeller domain-containing protein</fullName>
    </recommendedName>
</protein>
<dbReference type="EnsemblPlants" id="TraesCS7D02G093900.1">
    <property type="protein sequence ID" value="TraesCS7D02G093900.1.cds1"/>
    <property type="gene ID" value="TraesCS7D02G093900"/>
</dbReference>
<dbReference type="PANTHER" id="PTHR33110:SF36">
    <property type="entry name" value="OS06G0148600 PROTEIN"/>
    <property type="match status" value="1"/>
</dbReference>
<dbReference type="Gramene" id="TraesSTA7D03G04295990.1">
    <property type="protein sequence ID" value="TraesSTA7D03G04295990.1.CDS1"/>
    <property type="gene ID" value="TraesSTA7D03G04295990"/>
</dbReference>
<name>A0A3B6T9D7_WHEAT</name>
<dbReference type="PANTHER" id="PTHR33110">
    <property type="entry name" value="F-BOX/KELCH-REPEAT PROTEIN-RELATED"/>
    <property type="match status" value="1"/>
</dbReference>
<dbReference type="Gramene" id="TraesJAG7D03G04285700.1">
    <property type="protein sequence ID" value="TraesJAG7D03G04285700.1.CDS1"/>
    <property type="gene ID" value="TraesJAG7D03G04285700"/>
</dbReference>
<dbReference type="Proteomes" id="UP000019116">
    <property type="component" value="Chromosome 7D"/>
</dbReference>
<evidence type="ECO:0000259" key="1">
    <source>
        <dbReference type="Pfam" id="PF03478"/>
    </source>
</evidence>
<dbReference type="InterPro" id="IPR005174">
    <property type="entry name" value="KIB1-4_b-propeller"/>
</dbReference>
<dbReference type="Gramene" id="TraesWEE_scaffold_041307_01G000200.1">
    <property type="protein sequence ID" value="TraesWEE_scaffold_041307_01G000200.1"/>
    <property type="gene ID" value="TraesWEE_scaffold_041307_01G000200"/>
</dbReference>
<dbReference type="OrthoDB" id="683580at2759"/>
<dbReference type="Gramene" id="TraesCS7D03G0213400.1">
    <property type="protein sequence ID" value="TraesCS7D03G0213400.1.CDS1"/>
    <property type="gene ID" value="TraesCS7D03G0213400"/>
</dbReference>
<keyword evidence="3" id="KW-1185">Reference proteome</keyword>
<reference evidence="2" key="1">
    <citation type="submission" date="2018-08" db="EMBL/GenBank/DDBJ databases">
        <authorList>
            <person name="Rossello M."/>
        </authorList>
    </citation>
    <scope>NUCLEOTIDE SEQUENCE [LARGE SCALE GENOMIC DNA]</scope>
    <source>
        <strain evidence="2">cv. Chinese Spring</strain>
    </source>
</reference>
<dbReference type="Gramene" id="TraesRN7D0100220200.1">
    <property type="protein sequence ID" value="TraesRN7D0100220200.1"/>
    <property type="gene ID" value="TraesRN7D0100220200"/>
</dbReference>
<feature type="domain" description="KIB1-4 beta-propeller" evidence="1">
    <location>
        <begin position="3"/>
        <end position="110"/>
    </location>
</feature>
<dbReference type="Gramene" id="TraesROB_scaffold_015925_01G000100.1">
    <property type="protein sequence ID" value="TraesROB_scaffold_015925_01G000100.1"/>
    <property type="gene ID" value="TraesROB_scaffold_015925_01G000100"/>
</dbReference>
<evidence type="ECO:0000313" key="2">
    <source>
        <dbReference type="EnsemblPlants" id="TraesCS7D02G093900.1.cds1"/>
    </source>
</evidence>
<sequence>MVKRYLVECGAKLLLVARWFRCTPRSTSYDVFEHKRTAAFQVFEADLQSSPGRWRKGSELGGHALFLGQHGSKCLPAVECSGYNEDCIYFMCDYVWPTSSANPLCDSGVYSMRDGTITPLMSEAAAAPLQRVGQWRPTWFFPPQAV</sequence>
<dbReference type="OMA" id="NASHRWC"/>
<dbReference type="Gramene" id="TraesCLE_scaffold_024035_01G000100.1">
    <property type="protein sequence ID" value="TraesCLE_scaffold_024035_01G000100.1"/>
    <property type="gene ID" value="TraesCLE_scaffold_024035_01G000100"/>
</dbReference>
<organism evidence="2">
    <name type="scientific">Triticum aestivum</name>
    <name type="common">Wheat</name>
    <dbReference type="NCBI Taxonomy" id="4565"/>
    <lineage>
        <taxon>Eukaryota</taxon>
        <taxon>Viridiplantae</taxon>
        <taxon>Streptophyta</taxon>
        <taxon>Embryophyta</taxon>
        <taxon>Tracheophyta</taxon>
        <taxon>Spermatophyta</taxon>
        <taxon>Magnoliopsida</taxon>
        <taxon>Liliopsida</taxon>
        <taxon>Poales</taxon>
        <taxon>Poaceae</taxon>
        <taxon>BOP clade</taxon>
        <taxon>Pooideae</taxon>
        <taxon>Triticodae</taxon>
        <taxon>Triticeae</taxon>
        <taxon>Triticinae</taxon>
        <taxon>Triticum</taxon>
    </lineage>
</organism>
<accession>A0A3B6T9D7</accession>
<evidence type="ECO:0000313" key="3">
    <source>
        <dbReference type="Proteomes" id="UP000019116"/>
    </source>
</evidence>
<proteinExistence type="predicted"/>
<dbReference type="Pfam" id="PF03478">
    <property type="entry name" value="Beta-prop_KIB1-4"/>
    <property type="match status" value="1"/>
</dbReference>
<dbReference type="Gramene" id="TraesCS7D02G093900.1">
    <property type="protein sequence ID" value="TraesCS7D02G093900.1.cds1"/>
    <property type="gene ID" value="TraesCS7D02G093900"/>
</dbReference>
<dbReference type="Gramene" id="TraesCAD_scaffold_017835_01G000200.1">
    <property type="protein sequence ID" value="TraesCAD_scaffold_017835_01G000200.1"/>
    <property type="gene ID" value="TraesCAD_scaffold_017835_01G000200"/>
</dbReference>